<evidence type="ECO:0000256" key="12">
    <source>
        <dbReference type="ARBA" id="ARBA00022984"/>
    </source>
</evidence>
<evidence type="ECO:0000256" key="4">
    <source>
        <dbReference type="ARBA" id="ARBA00007739"/>
    </source>
</evidence>
<comment type="pathway">
    <text evidence="2">Cell wall biogenesis; peptidoglycan biosynthesis.</text>
</comment>
<evidence type="ECO:0000256" key="16">
    <source>
        <dbReference type="ARBA" id="ARBA00023316"/>
    </source>
</evidence>
<evidence type="ECO:0000256" key="5">
    <source>
        <dbReference type="ARBA" id="ARBA00022645"/>
    </source>
</evidence>
<dbReference type="GO" id="GO:0008360">
    <property type="term" value="P:regulation of cell shape"/>
    <property type="evidence" value="ECO:0007669"/>
    <property type="project" value="UniProtKB-KW"/>
</dbReference>
<dbReference type="EMBL" id="CP013015">
    <property type="protein sequence ID" value="AMM41297.1"/>
    <property type="molecule type" value="Genomic_DNA"/>
</dbReference>
<evidence type="ECO:0000256" key="19">
    <source>
        <dbReference type="ARBA" id="ARBA00060592"/>
    </source>
</evidence>
<evidence type="ECO:0000256" key="15">
    <source>
        <dbReference type="ARBA" id="ARBA00023268"/>
    </source>
</evidence>
<dbReference type="FunFam" id="1.10.3810.10:FF:000003">
    <property type="entry name" value="Penicillin-binding protein 1a"/>
    <property type="match status" value="1"/>
</dbReference>
<evidence type="ECO:0000256" key="17">
    <source>
        <dbReference type="ARBA" id="ARBA00044770"/>
    </source>
</evidence>
<evidence type="ECO:0000256" key="7">
    <source>
        <dbReference type="ARBA" id="ARBA00022676"/>
    </source>
</evidence>
<evidence type="ECO:0000259" key="21">
    <source>
        <dbReference type="Pfam" id="PF00905"/>
    </source>
</evidence>
<dbReference type="Proteomes" id="UP000070560">
    <property type="component" value="Chromosome"/>
</dbReference>
<dbReference type="GO" id="GO:0006508">
    <property type="term" value="P:proteolysis"/>
    <property type="evidence" value="ECO:0007669"/>
    <property type="project" value="UniProtKB-KW"/>
</dbReference>
<dbReference type="EMBL" id="DRIH01000248">
    <property type="protein sequence ID" value="HEC68504.1"/>
    <property type="molecule type" value="Genomic_DNA"/>
</dbReference>
<dbReference type="PANTHER" id="PTHR32282:SF27">
    <property type="entry name" value="PENICILLIN-BINDING PROTEIN 1A"/>
    <property type="match status" value="1"/>
</dbReference>
<dbReference type="EC" id="2.4.99.28" evidence="17"/>
<keyword evidence="7" id="KW-0328">Glycosyltransferase</keyword>
<keyword evidence="12" id="KW-0573">Peptidoglycan synthesis</keyword>
<dbReference type="GO" id="GO:0030288">
    <property type="term" value="C:outer membrane-bounded periplasmic space"/>
    <property type="evidence" value="ECO:0007669"/>
    <property type="project" value="TreeGrafter"/>
</dbReference>
<evidence type="ECO:0000256" key="6">
    <source>
        <dbReference type="ARBA" id="ARBA00022670"/>
    </source>
</evidence>
<dbReference type="PANTHER" id="PTHR32282">
    <property type="entry name" value="BINDING PROTEIN TRANSPEPTIDASE, PUTATIVE-RELATED"/>
    <property type="match status" value="1"/>
</dbReference>
<evidence type="ECO:0000256" key="13">
    <source>
        <dbReference type="ARBA" id="ARBA00022989"/>
    </source>
</evidence>
<keyword evidence="8" id="KW-0808">Transferase</keyword>
<dbReference type="RefSeq" id="WP_066063137.1">
    <property type="nucleotide sequence ID" value="NZ_CP013015.1"/>
</dbReference>
<feature type="transmembrane region" description="Helical" evidence="20">
    <location>
        <begin position="7"/>
        <end position="27"/>
    </location>
</feature>
<dbReference type="InterPro" id="IPR001264">
    <property type="entry name" value="Glyco_trans_51"/>
</dbReference>
<dbReference type="OrthoDB" id="9766909at2"/>
<dbReference type="InterPro" id="IPR012338">
    <property type="entry name" value="Beta-lactam/transpept-like"/>
</dbReference>
<dbReference type="Proteomes" id="UP000885738">
    <property type="component" value="Unassembled WGS sequence"/>
</dbReference>
<dbReference type="Pfam" id="PF00905">
    <property type="entry name" value="Transpeptidase"/>
    <property type="match status" value="1"/>
</dbReference>
<organism evidence="24">
    <name type="scientific">Desulfofervidus auxilii</name>
    <dbReference type="NCBI Taxonomy" id="1621989"/>
    <lineage>
        <taxon>Bacteria</taxon>
        <taxon>Pseudomonadati</taxon>
        <taxon>Thermodesulfobacteriota</taxon>
        <taxon>Candidatus Desulfofervidia</taxon>
        <taxon>Candidatus Desulfofervidales</taxon>
        <taxon>Candidatus Desulfofervidaceae</taxon>
        <taxon>Candidatus Desulfofervidus</taxon>
    </lineage>
</organism>
<keyword evidence="11" id="KW-0133">Cell shape</keyword>
<reference evidence="24" key="2">
    <citation type="journal article" date="2020" name="mSystems">
        <title>Genome- and Community-Level Interaction Insights into Carbon Utilization and Element Cycling Functions of Hydrothermarchaeota in Hydrothermal Sediment.</title>
        <authorList>
            <person name="Zhou Z."/>
            <person name="Liu Y."/>
            <person name="Xu W."/>
            <person name="Pan J."/>
            <person name="Luo Z.H."/>
            <person name="Li M."/>
        </authorList>
    </citation>
    <scope>NUCLEOTIDE SEQUENCE [LARGE SCALE GENOMIC DNA]</scope>
    <source>
        <strain evidence="24">HyVt-389</strain>
    </source>
</reference>
<dbReference type="InterPro" id="IPR050396">
    <property type="entry name" value="Glycosyltr_51/Transpeptidase"/>
</dbReference>
<protein>
    <recommendedName>
        <fullName evidence="17">peptidoglycan glycosyltransferase</fullName>
        <ecNumber evidence="17">2.4.99.28</ecNumber>
    </recommendedName>
</protein>
<dbReference type="GO" id="GO:0009252">
    <property type="term" value="P:peptidoglycan biosynthetic process"/>
    <property type="evidence" value="ECO:0007669"/>
    <property type="project" value="UniProtKB-UniPathway"/>
</dbReference>
<evidence type="ECO:0000256" key="3">
    <source>
        <dbReference type="ARBA" id="ARBA00007090"/>
    </source>
</evidence>
<comment type="similarity">
    <text evidence="4">In the N-terminal section; belongs to the glycosyltransferase 51 family.</text>
</comment>
<comment type="catalytic activity">
    <reaction evidence="18">
        <text>[GlcNAc-(1-&gt;4)-Mur2Ac(oyl-L-Ala-gamma-D-Glu-L-Lys-D-Ala-D-Ala)](n)-di-trans,octa-cis-undecaprenyl diphosphate + beta-D-GlcNAc-(1-&gt;4)-Mur2Ac(oyl-L-Ala-gamma-D-Glu-L-Lys-D-Ala-D-Ala)-di-trans,octa-cis-undecaprenyl diphosphate = [GlcNAc-(1-&gt;4)-Mur2Ac(oyl-L-Ala-gamma-D-Glu-L-Lys-D-Ala-D-Ala)](n+1)-di-trans,octa-cis-undecaprenyl diphosphate + di-trans,octa-cis-undecaprenyl diphosphate + H(+)</text>
        <dbReference type="Rhea" id="RHEA:23708"/>
        <dbReference type="Rhea" id="RHEA-COMP:9602"/>
        <dbReference type="Rhea" id="RHEA-COMP:9603"/>
        <dbReference type="ChEBI" id="CHEBI:15378"/>
        <dbReference type="ChEBI" id="CHEBI:58405"/>
        <dbReference type="ChEBI" id="CHEBI:60033"/>
        <dbReference type="ChEBI" id="CHEBI:78435"/>
        <dbReference type="EC" id="2.4.99.28"/>
    </reaction>
</comment>
<dbReference type="GO" id="GO:0016020">
    <property type="term" value="C:membrane"/>
    <property type="evidence" value="ECO:0007669"/>
    <property type="project" value="UniProtKB-SubCell"/>
</dbReference>
<gene>
    <name evidence="24" type="ORF">ENI35_06855</name>
    <name evidence="23" type="ORF">HS1_001498</name>
</gene>
<reference evidence="23 25" key="1">
    <citation type="submission" date="2015-10" db="EMBL/GenBank/DDBJ databases">
        <title>Candidatus Desulfofervidus auxilii, a hydrogenotrophic sulfate-reducing bacterium involved in the thermophilic anaerobic oxidation of methane.</title>
        <authorList>
            <person name="Krukenberg V."/>
            <person name="Richter M."/>
            <person name="Wegener G."/>
        </authorList>
    </citation>
    <scope>NUCLEOTIDE SEQUENCE [LARGE SCALE GENOMIC DNA]</scope>
    <source>
        <strain evidence="23 25">HS1</strain>
    </source>
</reference>
<evidence type="ECO:0000313" key="24">
    <source>
        <dbReference type="EMBL" id="HEC68504.1"/>
    </source>
</evidence>
<evidence type="ECO:0000256" key="20">
    <source>
        <dbReference type="SAM" id="Phobius"/>
    </source>
</evidence>
<keyword evidence="16" id="KW-0961">Cell wall biogenesis/degradation</keyword>
<evidence type="ECO:0000313" key="25">
    <source>
        <dbReference type="Proteomes" id="UP000070560"/>
    </source>
</evidence>
<keyword evidence="9 20" id="KW-0812">Transmembrane</keyword>
<dbReference type="InterPro" id="IPR023346">
    <property type="entry name" value="Lysozyme-like_dom_sf"/>
</dbReference>
<dbReference type="Gene3D" id="3.40.710.10">
    <property type="entry name" value="DD-peptidase/beta-lactamase superfamily"/>
    <property type="match status" value="1"/>
</dbReference>
<comment type="similarity">
    <text evidence="3">In the C-terminal section; belongs to the transpeptidase family.</text>
</comment>
<evidence type="ECO:0000259" key="22">
    <source>
        <dbReference type="Pfam" id="PF00912"/>
    </source>
</evidence>
<name>A0A7C1VNF9_DESA2</name>
<proteinExistence type="inferred from homology"/>
<evidence type="ECO:0000256" key="18">
    <source>
        <dbReference type="ARBA" id="ARBA00049902"/>
    </source>
</evidence>
<dbReference type="SUPFAM" id="SSF56601">
    <property type="entry name" value="beta-lactamase/transpeptidase-like"/>
    <property type="match status" value="1"/>
</dbReference>
<comment type="pathway">
    <text evidence="19">Glycan biosynthesis.</text>
</comment>
<dbReference type="Pfam" id="PF00912">
    <property type="entry name" value="Transgly"/>
    <property type="match status" value="1"/>
</dbReference>
<evidence type="ECO:0000256" key="1">
    <source>
        <dbReference type="ARBA" id="ARBA00004370"/>
    </source>
</evidence>
<keyword evidence="15" id="KW-0511">Multifunctional enzyme</keyword>
<evidence type="ECO:0000256" key="14">
    <source>
        <dbReference type="ARBA" id="ARBA00023136"/>
    </source>
</evidence>
<keyword evidence="13 20" id="KW-1133">Transmembrane helix</keyword>
<dbReference type="InterPro" id="IPR001460">
    <property type="entry name" value="PCN-bd_Tpept"/>
</dbReference>
<dbReference type="GO" id="GO:0008658">
    <property type="term" value="F:penicillin binding"/>
    <property type="evidence" value="ECO:0007669"/>
    <property type="project" value="InterPro"/>
</dbReference>
<dbReference type="KEGG" id="daw:HS1_001498"/>
<dbReference type="InterPro" id="IPR036950">
    <property type="entry name" value="PBP_transglycosylase"/>
</dbReference>
<keyword evidence="5" id="KW-0121">Carboxypeptidase</keyword>
<dbReference type="GO" id="GO:0004180">
    <property type="term" value="F:carboxypeptidase activity"/>
    <property type="evidence" value="ECO:0007669"/>
    <property type="project" value="UniProtKB-KW"/>
</dbReference>
<evidence type="ECO:0000256" key="11">
    <source>
        <dbReference type="ARBA" id="ARBA00022960"/>
    </source>
</evidence>
<dbReference type="SUPFAM" id="SSF53955">
    <property type="entry name" value="Lysozyme-like"/>
    <property type="match status" value="1"/>
</dbReference>
<accession>A0A7C1VNF9</accession>
<keyword evidence="14 20" id="KW-0472">Membrane</keyword>
<keyword evidence="25" id="KW-1185">Reference proteome</keyword>
<evidence type="ECO:0000256" key="9">
    <source>
        <dbReference type="ARBA" id="ARBA00022692"/>
    </source>
</evidence>
<comment type="subcellular location">
    <subcellularLocation>
        <location evidence="1">Membrane</location>
    </subcellularLocation>
</comment>
<evidence type="ECO:0000313" key="23">
    <source>
        <dbReference type="EMBL" id="AMM41297.1"/>
    </source>
</evidence>
<feature type="domain" description="Penicillin-binding protein transpeptidase" evidence="21">
    <location>
        <begin position="323"/>
        <end position="598"/>
    </location>
</feature>
<dbReference type="UniPathway" id="UPA00219"/>
<keyword evidence="10" id="KW-0378">Hydrolase</keyword>
<sequence>MRVIKYLFIFICLCLLGVFIYGGYIFLSLPNIKHIEDYQPPLVTVVYADDGQILGEFFSERRYFTTLEQMPHYLIKAFIAAEDERFYEHKGLDWLGMLRALIKDIKAGAIIQGGSTITQQTVKSLLLSPKRTISRKIKEVILAYLLEKHLTKEEILTIYLNQIYFGHGAYGVEAASRVYFGKHVSELSLAEATMLAGLPKGPNYYSPYRHFQRAKRRQQYVLNRMVKCGYLIPEEAEQALNTPINLHKLEYKKPFTAYFLEYLRQYLLKKYGYDLTYKGGLSVYTSANIAMHTMAQEALLKGIEEIKARHKTQNESEEMQGALLCIETQTGLIKTMIGGMDFKKSQFNRATQACRQPGSAFKPIVYAAALDKGYTPASIVYDYPIIYVQPASSADRHQAKKGLKVWRPHNYENRFYGQISLREALVHSRNVATIRLLNNIGIHYVINYARRLGITSPLTPDLSLGLGSSCVSPLELTTAFSVFANQGQYIKPTPIIKILDRRGNVLEENIPHPQPVINSDTAYIITNILEDVIKRGTGRKVKAFGRPVAGKTGTTNNYTDAWFIGYTPYYITGVWVGYDDLKSLGKRETGGQAAAPIWLYFMQKVEKDLPSRPFPIPPSVVFAKIDPHTGTLASPEDPDAKLECFKRGYFSLSLFPEKERDFTETIYKTRNF</sequence>
<feature type="domain" description="Glycosyl transferase family 51" evidence="22">
    <location>
        <begin position="51"/>
        <end position="225"/>
    </location>
</feature>
<dbReference type="GO" id="GO:0008955">
    <property type="term" value="F:peptidoglycan glycosyltransferase activity"/>
    <property type="evidence" value="ECO:0007669"/>
    <property type="project" value="UniProtKB-EC"/>
</dbReference>
<evidence type="ECO:0000256" key="2">
    <source>
        <dbReference type="ARBA" id="ARBA00004752"/>
    </source>
</evidence>
<evidence type="ECO:0000256" key="8">
    <source>
        <dbReference type="ARBA" id="ARBA00022679"/>
    </source>
</evidence>
<evidence type="ECO:0000256" key="10">
    <source>
        <dbReference type="ARBA" id="ARBA00022801"/>
    </source>
</evidence>
<dbReference type="Gene3D" id="1.10.3810.10">
    <property type="entry name" value="Biosynthetic peptidoglycan transglycosylase-like"/>
    <property type="match status" value="1"/>
</dbReference>
<dbReference type="NCBIfam" id="TIGR02074">
    <property type="entry name" value="PBP_1a_fam"/>
    <property type="match status" value="1"/>
</dbReference>
<dbReference type="GO" id="GO:0071555">
    <property type="term" value="P:cell wall organization"/>
    <property type="evidence" value="ECO:0007669"/>
    <property type="project" value="UniProtKB-KW"/>
</dbReference>
<dbReference type="AlphaFoldDB" id="A0A7C1VNF9"/>
<keyword evidence="6" id="KW-0645">Protease</keyword>